<dbReference type="InterPro" id="IPR027417">
    <property type="entry name" value="P-loop_NTPase"/>
</dbReference>
<dbReference type="InterPro" id="IPR014001">
    <property type="entry name" value="Helicase_ATP-bd"/>
</dbReference>
<keyword evidence="2" id="KW-0175">Coiled coil</keyword>
<dbReference type="Pfam" id="PF13871">
    <property type="entry name" value="Helicase_C_4"/>
    <property type="match status" value="1"/>
</dbReference>
<dbReference type="RefSeq" id="WP_283343206.1">
    <property type="nucleotide sequence ID" value="NZ_JASHIF010000002.1"/>
</dbReference>
<protein>
    <submittedName>
        <fullName evidence="4">Strawberry notch C-terminal domain-containing protein</fullName>
    </submittedName>
</protein>
<evidence type="ECO:0000256" key="2">
    <source>
        <dbReference type="SAM" id="Coils"/>
    </source>
</evidence>
<dbReference type="PANTHER" id="PTHR12706">
    <property type="entry name" value="STRAWBERRY NOTCH-RELATED"/>
    <property type="match status" value="1"/>
</dbReference>
<gene>
    <name evidence="4" type="ORF">QM524_01760</name>
</gene>
<comment type="caution">
    <text evidence="4">The sequence shown here is derived from an EMBL/GenBank/DDBJ whole genome shotgun (WGS) entry which is preliminary data.</text>
</comment>
<dbReference type="Gene3D" id="3.40.50.300">
    <property type="entry name" value="P-loop containing nucleotide triphosphate hydrolases"/>
    <property type="match status" value="1"/>
</dbReference>
<evidence type="ECO:0000256" key="1">
    <source>
        <dbReference type="ARBA" id="ARBA00006992"/>
    </source>
</evidence>
<feature type="coiled-coil region" evidence="2">
    <location>
        <begin position="983"/>
        <end position="1014"/>
    </location>
</feature>
<feature type="domain" description="Helicase ATP-binding" evidence="3">
    <location>
        <begin position="93"/>
        <end position="364"/>
    </location>
</feature>
<dbReference type="PANTHER" id="PTHR12706:SF30">
    <property type="entry name" value="PROTEIN STRAWBERRY NOTCH-RELATED"/>
    <property type="match status" value="1"/>
</dbReference>
<organism evidence="4 5">
    <name type="scientific">Flectobacillus roseus</name>
    <dbReference type="NCBI Taxonomy" id="502259"/>
    <lineage>
        <taxon>Bacteria</taxon>
        <taxon>Pseudomonadati</taxon>
        <taxon>Bacteroidota</taxon>
        <taxon>Cytophagia</taxon>
        <taxon>Cytophagales</taxon>
        <taxon>Flectobacillaceae</taxon>
        <taxon>Flectobacillus</taxon>
    </lineage>
</organism>
<keyword evidence="5" id="KW-1185">Reference proteome</keyword>
<name>A0ABT6Y2Y8_9BACT</name>
<dbReference type="InterPro" id="IPR006935">
    <property type="entry name" value="Helicase/UvrB_N"/>
</dbReference>
<evidence type="ECO:0000313" key="4">
    <source>
        <dbReference type="EMBL" id="MDI9857924.1"/>
    </source>
</evidence>
<accession>A0ABT6Y2Y8</accession>
<reference evidence="4 5" key="1">
    <citation type="submission" date="2023-05" db="EMBL/GenBank/DDBJ databases">
        <title>Novel species of genus Flectobacillus isolated from stream in China.</title>
        <authorList>
            <person name="Lu H."/>
        </authorList>
    </citation>
    <scope>NUCLEOTIDE SEQUENCE [LARGE SCALE GENOMIC DNA]</scope>
    <source>
        <strain evidence="4 5">KCTC 42575</strain>
    </source>
</reference>
<dbReference type="Pfam" id="PF04851">
    <property type="entry name" value="ResIII"/>
    <property type="match status" value="1"/>
</dbReference>
<dbReference type="EMBL" id="JASHIF010000002">
    <property type="protein sequence ID" value="MDI9857924.1"/>
    <property type="molecule type" value="Genomic_DNA"/>
</dbReference>
<evidence type="ECO:0000259" key="3">
    <source>
        <dbReference type="PROSITE" id="PS51192"/>
    </source>
</evidence>
<dbReference type="InterPro" id="IPR026741">
    <property type="entry name" value="SNO"/>
</dbReference>
<dbReference type="PROSITE" id="PS51192">
    <property type="entry name" value="HELICASE_ATP_BIND_1"/>
    <property type="match status" value="1"/>
</dbReference>
<sequence length="1326" mass="149007">MIKLFKSKKKKVEGLGEMYRPASKMKSLSVETPDSMFFEGQIALSKLKEYLRNVYGDEMTVDEYVKMHLRYKSLDELSNAMAAEQVDSVALAIYQVEKGKGIIIAHQTGIGKGRINAAMIRYAYHKGKKPIVITEKPSLFTDLYRDLIGVGMEDGSQKLEIAIGQVEQKIKYDTWDELSEEEKSNYENNPENYEAFKEQNPTKSVFKYKRNTADYDLSKGKHIRPFIVNTRDADSHIKDDLGNIIYKAPEKLEQDGIIDSGVLPDEYDFILATYSQVATGNKIIWNGGKKNVIKGKKAKFLYEQAKGNILILDESHNASGGSSSTGIIMREIVRESKGTIFLSATFAKRSENMALYGLKTDLSEANMSSEQMANAVEMGGVALQEIISANLVSEGQLIRHERGMANTGAIVNWIVLDKTATSFGMKDYSTLHRKICDNITDIMQMIVAFQRNYVKGTVENMNQTLRDEQGEVALASGTADLGVRNAPYFSKVFQIVSQMLLAIKADAVADRAIQRLREGKKPVIAFANTMEAFVKELDIDSTGKVNTDFSQVLTRGLEGVLRIQINDGWGKRHFEKIELDTLGSNAVFEYNYILSRIKTIQTGVMISPIDYVKQRIEAEGYKVGEVTGRNLEVIYEYLPKGLGRMSAVVTTGRVQTRRKENAADTFQKFQDNQIDCLMINQSGSTGKSAHAIPTKKVPASEVKQRVMIVWQPELDINTEIQKRGRINRTGQISPPIYDYLSSDIPAEKRLVMMLKSKLKSLDANTTSSQKTSKDLIQSEDFLNKYGDIVMKTLIEDDKNEDLEKSYYTRLDLQRYFYDTQHGDEDAEQTNAKSEKYIENLAKSVSGRVALLNTKEQEKFYADMVKKYQAFVELKIALDEYDLEVETMDLKAASIEVPNIAVLGKSFTDSPFSGPTYVGLYEINNLRKPYTVTTLQEELKKREKVQKDGIKELVLNLLEQQTQSRITRAQTDYEKDKEMTISWFEALKNKTEEQQQKLQTKLQELVEEREEAIAYHSSGKEGNKRAYAELLDFFKLGRLLYVPQSDNSYVTGVCLGIKPYEDGQIQLNSFEIDIAVSNGVKKQTFGITGNDFGKLSGIMSQSKFLSNDNVLEQWQRAITSQSKDRVSALIVTGNILQAYTNDKFAKGRLIDFTMQDGSVKKGLLLPNSYLRESNWKSNTANVIAPLTVAVPIIRSKGQVSTSIGTTFFRQNGKFRMITALSKSKGGDVYTDAELLKYVDGGNFNSVSSTMVGIVDDSNLEAVCRILTERFGASVTLSATDFKMIQDSVNAQVQQQSASEASDKQKSMRLIKIKLQLLKLKAQALNLN</sequence>
<evidence type="ECO:0000313" key="5">
    <source>
        <dbReference type="Proteomes" id="UP001236507"/>
    </source>
</evidence>
<dbReference type="Proteomes" id="UP001236507">
    <property type="component" value="Unassembled WGS sequence"/>
</dbReference>
<dbReference type="SUPFAM" id="SSF52540">
    <property type="entry name" value="P-loop containing nucleoside triphosphate hydrolases"/>
    <property type="match status" value="2"/>
</dbReference>
<proteinExistence type="inferred from homology"/>
<comment type="similarity">
    <text evidence="1">Belongs to the SBNO family.</text>
</comment>
<dbReference type="InterPro" id="IPR026937">
    <property type="entry name" value="SBNO_Helicase_C_dom"/>
</dbReference>